<dbReference type="PROSITE" id="PS51257">
    <property type="entry name" value="PROKAR_LIPOPROTEIN"/>
    <property type="match status" value="1"/>
</dbReference>
<gene>
    <name evidence="5" type="ORF">PTZ04_06225</name>
</gene>
<dbReference type="Gene3D" id="3.40.190.10">
    <property type="entry name" value="Periplasmic binding protein-like II"/>
    <property type="match status" value="1"/>
</dbReference>
<sequence length="479" mass="52715">MKKKIGVFSLAVLLVLSVTLAGCSASPATKVKLSPDDPVSLEVWHYYNGPQKEAFDEMVAEFNDTVGMEKGITVEAFNKGNVNELTDAVLASANKKVGADEVPDIFAGYADTAYQVDKLGMVASLDNYLTKKEIEEYIPSYIEEGRFDSEENLKIFPFAKSMEVMMINKTDWDKFASATGASLDSLNTIEGLTDTAKKYYDWSGGKAFFNRDAMANYMIIGSKQLGVEIFEVKNGEVTFNLDKDVMRKLWDNYYVPFINGYFASYGRFASDDAKTGDIIALVGSSSGATYYPTKVTVSDTESYPIETVVMQAPEFKDGKKVAVQQGAGMVVVKSDERKEYASTVFLKWLTDAKRNIDFSITSGYLPVKKEANTREMLETAVEEAGDNAISDNLAKTLPIAVDITNNNELYTNKAFEGGTNARNILEASMKKKAAADAEAVKAAVASGTAKEAAIAAYNTDENFNQWYEKLKKELDETQK</sequence>
<feature type="chain" id="PRO_5047058141" evidence="4">
    <location>
        <begin position="22"/>
        <end position="479"/>
    </location>
</feature>
<dbReference type="PANTHER" id="PTHR30061">
    <property type="entry name" value="MALTOSE-BINDING PERIPLASMIC PROTEIN"/>
    <property type="match status" value="1"/>
</dbReference>
<comment type="caution">
    <text evidence="5">The sequence shown here is derived from an EMBL/GenBank/DDBJ whole genome shotgun (WGS) entry which is preliminary data.</text>
</comment>
<evidence type="ECO:0000313" key="5">
    <source>
        <dbReference type="EMBL" id="MDE1469845.1"/>
    </source>
</evidence>
<dbReference type="RefSeq" id="WP_081571315.1">
    <property type="nucleotide sequence ID" value="NZ_CP019962.1"/>
</dbReference>
<accession>A0ABT5ULQ9</accession>
<dbReference type="Pfam" id="PF13416">
    <property type="entry name" value="SBP_bac_8"/>
    <property type="match status" value="1"/>
</dbReference>
<keyword evidence="3 4" id="KW-0732">Signal</keyword>
<dbReference type="EMBL" id="JAQSVD010000003">
    <property type="protein sequence ID" value="MDE1469845.1"/>
    <property type="molecule type" value="Genomic_DNA"/>
</dbReference>
<dbReference type="Proteomes" id="UP001215087">
    <property type="component" value="Unassembled WGS sequence"/>
</dbReference>
<comment type="similarity">
    <text evidence="1">Belongs to the bacterial solute-binding protein 1 family.</text>
</comment>
<dbReference type="SUPFAM" id="SSF53850">
    <property type="entry name" value="Periplasmic binding protein-like II"/>
    <property type="match status" value="1"/>
</dbReference>
<evidence type="ECO:0000256" key="2">
    <source>
        <dbReference type="ARBA" id="ARBA00022448"/>
    </source>
</evidence>
<feature type="signal peptide" evidence="4">
    <location>
        <begin position="1"/>
        <end position="21"/>
    </location>
</feature>
<evidence type="ECO:0000256" key="1">
    <source>
        <dbReference type="ARBA" id="ARBA00008520"/>
    </source>
</evidence>
<protein>
    <submittedName>
        <fullName evidence="5">Extracellular solute-binding protein</fullName>
    </submittedName>
</protein>
<keyword evidence="6" id="KW-1185">Reference proteome</keyword>
<dbReference type="PANTHER" id="PTHR30061:SF50">
    <property type="entry name" value="MALTOSE_MALTODEXTRIN-BINDING PERIPLASMIC PROTEIN"/>
    <property type="match status" value="1"/>
</dbReference>
<evidence type="ECO:0000256" key="4">
    <source>
        <dbReference type="SAM" id="SignalP"/>
    </source>
</evidence>
<organism evidence="5 6">
    <name type="scientific">Eubacterium limosum</name>
    <dbReference type="NCBI Taxonomy" id="1736"/>
    <lineage>
        <taxon>Bacteria</taxon>
        <taxon>Bacillati</taxon>
        <taxon>Bacillota</taxon>
        <taxon>Clostridia</taxon>
        <taxon>Eubacteriales</taxon>
        <taxon>Eubacteriaceae</taxon>
        <taxon>Eubacterium</taxon>
    </lineage>
</organism>
<evidence type="ECO:0000256" key="3">
    <source>
        <dbReference type="ARBA" id="ARBA00022729"/>
    </source>
</evidence>
<name>A0ABT5ULQ9_EUBLI</name>
<keyword evidence="2" id="KW-0813">Transport</keyword>
<dbReference type="InterPro" id="IPR006059">
    <property type="entry name" value="SBP"/>
</dbReference>
<evidence type="ECO:0000313" key="6">
    <source>
        <dbReference type="Proteomes" id="UP001215087"/>
    </source>
</evidence>
<proteinExistence type="inferred from homology"/>
<reference evidence="5 6" key="1">
    <citation type="submission" date="2023-02" db="EMBL/GenBank/DDBJ databases">
        <title>Comparative genome analysis of Eubacterium limosum species.</title>
        <authorList>
            <person name="Bak J.E."/>
        </authorList>
    </citation>
    <scope>NUCLEOTIDE SEQUENCE [LARGE SCALE GENOMIC DNA]</scope>
    <source>
        <strain evidence="5 6">KGMB01548</strain>
    </source>
</reference>